<evidence type="ECO:0000256" key="2">
    <source>
        <dbReference type="ARBA" id="ARBA00022448"/>
    </source>
</evidence>
<keyword evidence="3" id="KW-0547">Nucleotide-binding</keyword>
<dbReference type="STRING" id="1802074.A3J15_01180"/>
<proteinExistence type="inferred from homology"/>
<dbReference type="PROSITE" id="PS50893">
    <property type="entry name" value="ABC_TRANSPORTER_2"/>
    <property type="match status" value="1"/>
</dbReference>
<dbReference type="AlphaFoldDB" id="A0A1F7JPH5"/>
<comment type="caution">
    <text evidence="6">The sequence shown here is derived from an EMBL/GenBank/DDBJ whole genome shotgun (WGS) entry which is preliminary data.</text>
</comment>
<dbReference type="GO" id="GO:0005524">
    <property type="term" value="F:ATP binding"/>
    <property type="evidence" value="ECO:0007669"/>
    <property type="project" value="UniProtKB-KW"/>
</dbReference>
<evidence type="ECO:0000256" key="1">
    <source>
        <dbReference type="ARBA" id="ARBA00005417"/>
    </source>
</evidence>
<dbReference type="Proteomes" id="UP000176376">
    <property type="component" value="Unassembled WGS sequence"/>
</dbReference>
<organism evidence="6 7">
    <name type="scientific">Candidatus Roizmanbacteria bacterium RIFCSPLOWO2_02_FULL_38_10</name>
    <dbReference type="NCBI Taxonomy" id="1802074"/>
    <lineage>
        <taxon>Bacteria</taxon>
        <taxon>Candidatus Roizmaniibacteriota</taxon>
    </lineage>
</organism>
<dbReference type="SUPFAM" id="SSF52540">
    <property type="entry name" value="P-loop containing nucleoside triphosphate hydrolases"/>
    <property type="match status" value="1"/>
</dbReference>
<feature type="domain" description="ABC transporter" evidence="5">
    <location>
        <begin position="2"/>
        <end position="227"/>
    </location>
</feature>
<evidence type="ECO:0000259" key="5">
    <source>
        <dbReference type="PROSITE" id="PS50893"/>
    </source>
</evidence>
<keyword evidence="4" id="KW-0067">ATP-binding</keyword>
<dbReference type="PANTHER" id="PTHR43335:SF4">
    <property type="entry name" value="ABC TRANSPORTER, ATP-BINDING PROTEIN"/>
    <property type="match status" value="1"/>
</dbReference>
<dbReference type="EMBL" id="MGAY01000001">
    <property type="protein sequence ID" value="OGK57484.1"/>
    <property type="molecule type" value="Genomic_DNA"/>
</dbReference>
<name>A0A1F7JPH5_9BACT</name>
<dbReference type="CDD" id="cd03230">
    <property type="entry name" value="ABC_DR_subfamily_A"/>
    <property type="match status" value="1"/>
</dbReference>
<dbReference type="PANTHER" id="PTHR43335">
    <property type="entry name" value="ABC TRANSPORTER, ATP-BINDING PROTEIN"/>
    <property type="match status" value="1"/>
</dbReference>
<dbReference type="InterPro" id="IPR003593">
    <property type="entry name" value="AAA+_ATPase"/>
</dbReference>
<evidence type="ECO:0000313" key="6">
    <source>
        <dbReference type="EMBL" id="OGK57484.1"/>
    </source>
</evidence>
<dbReference type="SMART" id="SM00382">
    <property type="entry name" value="AAA"/>
    <property type="match status" value="1"/>
</dbReference>
<dbReference type="GO" id="GO:0016887">
    <property type="term" value="F:ATP hydrolysis activity"/>
    <property type="evidence" value="ECO:0007669"/>
    <property type="project" value="InterPro"/>
</dbReference>
<protein>
    <recommendedName>
        <fullName evidence="5">ABC transporter domain-containing protein</fullName>
    </recommendedName>
</protein>
<reference evidence="6 7" key="1">
    <citation type="journal article" date="2016" name="Nat. Commun.">
        <title>Thousands of microbial genomes shed light on interconnected biogeochemical processes in an aquifer system.</title>
        <authorList>
            <person name="Anantharaman K."/>
            <person name="Brown C.T."/>
            <person name="Hug L.A."/>
            <person name="Sharon I."/>
            <person name="Castelle C.J."/>
            <person name="Probst A.J."/>
            <person name="Thomas B.C."/>
            <person name="Singh A."/>
            <person name="Wilkins M.J."/>
            <person name="Karaoz U."/>
            <person name="Brodie E.L."/>
            <person name="Williams K.H."/>
            <person name="Hubbard S.S."/>
            <person name="Banfield J.F."/>
        </authorList>
    </citation>
    <scope>NUCLEOTIDE SEQUENCE [LARGE SCALE GENOMIC DNA]</scope>
</reference>
<gene>
    <name evidence="6" type="ORF">A3J15_01180</name>
</gene>
<dbReference type="Pfam" id="PF00005">
    <property type="entry name" value="ABC_tran"/>
    <property type="match status" value="1"/>
</dbReference>
<evidence type="ECO:0000313" key="7">
    <source>
        <dbReference type="Proteomes" id="UP000176376"/>
    </source>
</evidence>
<comment type="similarity">
    <text evidence="1">Belongs to the ABC transporter superfamily.</text>
</comment>
<evidence type="ECO:0000256" key="4">
    <source>
        <dbReference type="ARBA" id="ARBA00022840"/>
    </source>
</evidence>
<keyword evidence="2" id="KW-0813">Transport</keyword>
<evidence type="ECO:0000256" key="3">
    <source>
        <dbReference type="ARBA" id="ARBA00022741"/>
    </source>
</evidence>
<dbReference type="InterPro" id="IPR027417">
    <property type="entry name" value="P-loop_NTPase"/>
</dbReference>
<dbReference type="Gene3D" id="3.40.50.300">
    <property type="entry name" value="P-loop containing nucleotide triphosphate hydrolases"/>
    <property type="match status" value="1"/>
</dbReference>
<dbReference type="InterPro" id="IPR003439">
    <property type="entry name" value="ABC_transporter-like_ATP-bd"/>
</dbReference>
<accession>A0A1F7JPH5</accession>
<sequence>MIVLDKISKKFNTKEVLKDISLKIGEGEIIGFLGPNGAGKTTTMRIIVGYLKPTSGSVRLDGEDPIAQRLNVLTQIGYLPENNPLYTDMKVDEYLQFIVDTKNSTGDFLRSIIEETGISDVLSSKIEELSRGFKQRVGLAAALIGNPKIIIFDEPTSGLDPLEQEKIRDLIKKLGKKRTVILSTHILSEVVDVATRVIIINKGIIVYDGPKPKTDTAMEALFKKATGN</sequence>